<dbReference type="AlphaFoldDB" id="A0A3P7DJW9"/>
<keyword evidence="2" id="KW-1185">Reference proteome</keyword>
<protein>
    <recommendedName>
        <fullName evidence="3">Borealin N-terminal domain-containing protein</fullName>
    </recommendedName>
</protein>
<evidence type="ECO:0008006" key="3">
    <source>
        <dbReference type="Google" id="ProtNLM"/>
    </source>
</evidence>
<organism evidence="1 2">
    <name type="scientific">Wuchereria bancrofti</name>
    <dbReference type="NCBI Taxonomy" id="6293"/>
    <lineage>
        <taxon>Eukaryota</taxon>
        <taxon>Metazoa</taxon>
        <taxon>Ecdysozoa</taxon>
        <taxon>Nematoda</taxon>
        <taxon>Chromadorea</taxon>
        <taxon>Rhabditida</taxon>
        <taxon>Spirurina</taxon>
        <taxon>Spiruromorpha</taxon>
        <taxon>Filarioidea</taxon>
        <taxon>Onchocercidae</taxon>
        <taxon>Wuchereria</taxon>
    </lineage>
</organism>
<sequence length="239" mass="27075">MEGFGLSHLRKFTYMAQSDHVFERIQEWKTNFEKQGEAKLAEIQQLINVNDVLEAYFQEIDQLPEELRKSNLSEFISSCETADSIVDLTGEPSVSQQTESESRMGQKSNAWANRLRGARKLVPEPSYTLSNMRTPAYRNLKPIVLKTPAGNVRVPGAITPKVQNGDIKFRTLRREEVAFSIAGTPVVAANETESDENVFLVNELLHARDDDLTPQTRNVVQGMKRLIGRIRTSEVPEHF</sequence>
<name>A0A3P7DJW9_WUCBA</name>
<dbReference type="Proteomes" id="UP000270924">
    <property type="component" value="Unassembled WGS sequence"/>
</dbReference>
<reference evidence="1 2" key="1">
    <citation type="submission" date="2018-11" db="EMBL/GenBank/DDBJ databases">
        <authorList>
            <consortium name="Pathogen Informatics"/>
        </authorList>
    </citation>
    <scope>NUCLEOTIDE SEQUENCE [LARGE SCALE GENOMIC DNA]</scope>
</reference>
<dbReference type="InParanoid" id="A0A3P7DJW9"/>
<evidence type="ECO:0000313" key="2">
    <source>
        <dbReference type="Proteomes" id="UP000270924"/>
    </source>
</evidence>
<proteinExistence type="predicted"/>
<evidence type="ECO:0000313" key="1">
    <source>
        <dbReference type="EMBL" id="VDM10121.1"/>
    </source>
</evidence>
<dbReference type="EMBL" id="UYWW01001202">
    <property type="protein sequence ID" value="VDM10121.1"/>
    <property type="molecule type" value="Genomic_DNA"/>
</dbReference>
<dbReference type="OrthoDB" id="5801106at2759"/>
<gene>
    <name evidence="1" type="ORF">WBA_LOCUS3507</name>
</gene>
<accession>A0A3P7DJW9</accession>